<dbReference type="EMBL" id="CAKOGL010000017">
    <property type="protein sequence ID" value="CAH2096788.1"/>
    <property type="molecule type" value="Genomic_DNA"/>
</dbReference>
<gene>
    <name evidence="2" type="ORF">EEDITHA_LOCUS12085</name>
</gene>
<proteinExistence type="predicted"/>
<dbReference type="AlphaFoldDB" id="A0AAU9UC87"/>
<accession>A0AAU9UC87</accession>
<feature type="compositionally biased region" description="Polar residues" evidence="1">
    <location>
        <begin position="1"/>
        <end position="12"/>
    </location>
</feature>
<evidence type="ECO:0000313" key="2">
    <source>
        <dbReference type="EMBL" id="CAH2096788.1"/>
    </source>
</evidence>
<protein>
    <submittedName>
        <fullName evidence="2">Uncharacterized protein</fullName>
    </submittedName>
</protein>
<dbReference type="Proteomes" id="UP001153954">
    <property type="component" value="Unassembled WGS sequence"/>
</dbReference>
<reference evidence="2" key="1">
    <citation type="submission" date="2022-03" db="EMBL/GenBank/DDBJ databases">
        <authorList>
            <person name="Tunstrom K."/>
        </authorList>
    </citation>
    <scope>NUCLEOTIDE SEQUENCE</scope>
</reference>
<sequence length="81" mass="9255">MNTKSSWSSLRRTPQRGLMMQREGSMCHSTSRGVSFTMKANTHSTFIPHLVEWVYSIHVTNIFGVTKTRMNPDHIIISTDS</sequence>
<evidence type="ECO:0000313" key="3">
    <source>
        <dbReference type="Proteomes" id="UP001153954"/>
    </source>
</evidence>
<name>A0AAU9UC87_EUPED</name>
<comment type="caution">
    <text evidence="2">The sequence shown here is derived from an EMBL/GenBank/DDBJ whole genome shotgun (WGS) entry which is preliminary data.</text>
</comment>
<keyword evidence="3" id="KW-1185">Reference proteome</keyword>
<organism evidence="2 3">
    <name type="scientific">Euphydryas editha</name>
    <name type="common">Edith's checkerspot</name>
    <dbReference type="NCBI Taxonomy" id="104508"/>
    <lineage>
        <taxon>Eukaryota</taxon>
        <taxon>Metazoa</taxon>
        <taxon>Ecdysozoa</taxon>
        <taxon>Arthropoda</taxon>
        <taxon>Hexapoda</taxon>
        <taxon>Insecta</taxon>
        <taxon>Pterygota</taxon>
        <taxon>Neoptera</taxon>
        <taxon>Endopterygota</taxon>
        <taxon>Lepidoptera</taxon>
        <taxon>Glossata</taxon>
        <taxon>Ditrysia</taxon>
        <taxon>Papilionoidea</taxon>
        <taxon>Nymphalidae</taxon>
        <taxon>Nymphalinae</taxon>
        <taxon>Euphydryas</taxon>
    </lineage>
</organism>
<feature type="region of interest" description="Disordered" evidence="1">
    <location>
        <begin position="1"/>
        <end position="24"/>
    </location>
</feature>
<evidence type="ECO:0000256" key="1">
    <source>
        <dbReference type="SAM" id="MobiDB-lite"/>
    </source>
</evidence>